<evidence type="ECO:0000313" key="3">
    <source>
        <dbReference type="Proteomes" id="UP000765509"/>
    </source>
</evidence>
<name>A0A9Q3GV35_9BASI</name>
<dbReference type="InterPro" id="IPR013103">
    <property type="entry name" value="RVT_2"/>
</dbReference>
<feature type="domain" description="Reverse transcriptase Ty1/copia-type" evidence="1">
    <location>
        <begin position="19"/>
        <end position="207"/>
    </location>
</feature>
<evidence type="ECO:0000313" key="2">
    <source>
        <dbReference type="EMBL" id="MBW0480462.1"/>
    </source>
</evidence>
<comment type="caution">
    <text evidence="2">The sequence shown here is derived from an EMBL/GenBank/DDBJ whole genome shotgun (WGS) entry which is preliminary data.</text>
</comment>
<dbReference type="OrthoDB" id="3054497at2759"/>
<dbReference type="Proteomes" id="UP000765509">
    <property type="component" value="Unassembled WGS sequence"/>
</dbReference>
<organism evidence="2 3">
    <name type="scientific">Austropuccinia psidii MF-1</name>
    <dbReference type="NCBI Taxonomy" id="1389203"/>
    <lineage>
        <taxon>Eukaryota</taxon>
        <taxon>Fungi</taxon>
        <taxon>Dikarya</taxon>
        <taxon>Basidiomycota</taxon>
        <taxon>Pucciniomycotina</taxon>
        <taxon>Pucciniomycetes</taxon>
        <taxon>Pucciniales</taxon>
        <taxon>Sphaerophragmiaceae</taxon>
        <taxon>Austropuccinia</taxon>
    </lineage>
</organism>
<accession>A0A9Q3GV35</accession>
<evidence type="ECO:0000259" key="1">
    <source>
        <dbReference type="Pfam" id="PF07727"/>
    </source>
</evidence>
<gene>
    <name evidence="2" type="ORF">O181_020177</name>
</gene>
<dbReference type="AlphaFoldDB" id="A0A9Q3GV35"/>
<keyword evidence="3" id="KW-1185">Reference proteome</keyword>
<protein>
    <recommendedName>
        <fullName evidence="1">Reverse transcriptase Ty1/copia-type domain-containing protein</fullName>
    </recommendedName>
</protein>
<reference evidence="2" key="1">
    <citation type="submission" date="2021-03" db="EMBL/GenBank/DDBJ databases">
        <title>Draft genome sequence of rust myrtle Austropuccinia psidii MF-1, a brazilian biotype.</title>
        <authorList>
            <person name="Quecine M.C."/>
            <person name="Pachon D.M.R."/>
            <person name="Bonatelli M.L."/>
            <person name="Correr F.H."/>
            <person name="Franceschini L.M."/>
            <person name="Leite T.F."/>
            <person name="Margarido G.R.A."/>
            <person name="Almeida C.A."/>
            <person name="Ferrarezi J.A."/>
            <person name="Labate C.A."/>
        </authorList>
    </citation>
    <scope>NUCLEOTIDE SEQUENCE</scope>
    <source>
        <strain evidence="2">MF-1</strain>
    </source>
</reference>
<sequence>MTDLSEASKEVPCESIQSIQWVFVKKPERFKARLVALGFYKIHGINYEERFAPKMAFSEMQFLFSIASTNNWKIQTFDVKVAFLHNIINKTVYLWVPQGMNIPKFQVLKLHKALYGTEQENKCWCIYLKDILQKIGFAANGEDPSTSTLQKDGEHSILLINIDDGALMNSSTKTLPWINNILNAHLKIKWDTNIKVLVGIAIEETTEG</sequence>
<dbReference type="EMBL" id="AVOT02005980">
    <property type="protein sequence ID" value="MBW0480462.1"/>
    <property type="molecule type" value="Genomic_DNA"/>
</dbReference>
<dbReference type="Pfam" id="PF07727">
    <property type="entry name" value="RVT_2"/>
    <property type="match status" value="1"/>
</dbReference>
<proteinExistence type="predicted"/>